<reference evidence="5 6" key="1">
    <citation type="submission" date="2018-11" db="EMBL/GenBank/DDBJ databases">
        <title>Novel bacteria species description.</title>
        <authorList>
            <person name="Han J.-H."/>
        </authorList>
    </citation>
    <scope>NUCLEOTIDE SEQUENCE [LARGE SCALE GENOMIC DNA]</scope>
    <source>
        <strain evidence="5 6">KCTC23259</strain>
    </source>
</reference>
<name>A0AAE3H539_9BACT</name>
<dbReference type="SUPFAM" id="SSF53335">
    <property type="entry name" value="S-adenosyl-L-methionine-dependent methyltransferases"/>
    <property type="match status" value="1"/>
</dbReference>
<dbReference type="PROSITE" id="PS51165">
    <property type="entry name" value="THUMP"/>
    <property type="match status" value="1"/>
</dbReference>
<dbReference type="InterPro" id="IPR004114">
    <property type="entry name" value="THUMP_dom"/>
</dbReference>
<evidence type="ECO:0000313" key="5">
    <source>
        <dbReference type="EMBL" id="MCP9765092.1"/>
    </source>
</evidence>
<dbReference type="InterPro" id="IPR029063">
    <property type="entry name" value="SAM-dependent_MTases_sf"/>
</dbReference>
<evidence type="ECO:0000313" key="6">
    <source>
        <dbReference type="Proteomes" id="UP001204144"/>
    </source>
</evidence>
<keyword evidence="3" id="KW-0694">RNA-binding</keyword>
<keyword evidence="6" id="KW-1185">Reference proteome</keyword>
<dbReference type="CDD" id="cd11715">
    <property type="entry name" value="THUMP_AdoMetMT"/>
    <property type="match status" value="1"/>
</dbReference>
<dbReference type="InterPro" id="IPR000241">
    <property type="entry name" value="RlmKL-like_Mtase"/>
</dbReference>
<dbReference type="Pfam" id="PF22020">
    <property type="entry name" value="RlmL_1st"/>
    <property type="match status" value="1"/>
</dbReference>
<dbReference type="Gene3D" id="3.40.50.150">
    <property type="entry name" value="Vaccinia Virus protein VP39"/>
    <property type="match status" value="1"/>
</dbReference>
<dbReference type="GO" id="GO:0008990">
    <property type="term" value="F:rRNA (guanine-N2-)-methyltransferase activity"/>
    <property type="evidence" value="ECO:0007669"/>
    <property type="project" value="TreeGrafter"/>
</dbReference>
<dbReference type="PROSITE" id="PS00092">
    <property type="entry name" value="N6_MTASE"/>
    <property type="match status" value="1"/>
</dbReference>
<dbReference type="PANTHER" id="PTHR47313:SF1">
    <property type="entry name" value="RIBOSOMAL RNA LARGE SUBUNIT METHYLTRANSFERASE K_L"/>
    <property type="match status" value="1"/>
</dbReference>
<dbReference type="InterPro" id="IPR002052">
    <property type="entry name" value="DNA_methylase_N6_adenine_CS"/>
</dbReference>
<dbReference type="Pfam" id="PF01170">
    <property type="entry name" value="UPF0020"/>
    <property type="match status" value="1"/>
</dbReference>
<dbReference type="GO" id="GO:0003723">
    <property type="term" value="F:RNA binding"/>
    <property type="evidence" value="ECO:0007669"/>
    <property type="project" value="UniProtKB-UniRule"/>
</dbReference>
<dbReference type="PANTHER" id="PTHR47313">
    <property type="entry name" value="RIBOSOMAL RNA LARGE SUBUNIT METHYLTRANSFERASE K/L"/>
    <property type="match status" value="1"/>
</dbReference>
<dbReference type="AlphaFoldDB" id="A0AAE3H539"/>
<keyword evidence="2" id="KW-0808">Transferase</keyword>
<evidence type="ECO:0000256" key="2">
    <source>
        <dbReference type="ARBA" id="ARBA00022679"/>
    </source>
</evidence>
<comment type="caution">
    <text evidence="5">The sequence shown here is derived from an EMBL/GenBank/DDBJ whole genome shotgun (WGS) entry which is preliminary data.</text>
</comment>
<protein>
    <submittedName>
        <fullName evidence="5">Class I SAM-dependent RNA methyltransferase</fullName>
    </submittedName>
</protein>
<proteinExistence type="predicted"/>
<evidence type="ECO:0000256" key="3">
    <source>
        <dbReference type="PROSITE-ProRule" id="PRU00529"/>
    </source>
</evidence>
<evidence type="ECO:0000259" key="4">
    <source>
        <dbReference type="PROSITE" id="PS51165"/>
    </source>
</evidence>
<dbReference type="SMART" id="SM00981">
    <property type="entry name" value="THUMP"/>
    <property type="match status" value="1"/>
</dbReference>
<accession>A0AAE3H539</accession>
<dbReference type="Pfam" id="PF02926">
    <property type="entry name" value="THUMP"/>
    <property type="match status" value="1"/>
</dbReference>
<organism evidence="5 6">
    <name type="scientific">Lacihabitans soyangensis</name>
    <dbReference type="NCBI Taxonomy" id="869394"/>
    <lineage>
        <taxon>Bacteria</taxon>
        <taxon>Pseudomonadati</taxon>
        <taxon>Bacteroidota</taxon>
        <taxon>Cytophagia</taxon>
        <taxon>Cytophagales</taxon>
        <taxon>Leadbetterellaceae</taxon>
        <taxon>Lacihabitans</taxon>
    </lineage>
</organism>
<evidence type="ECO:0000256" key="1">
    <source>
        <dbReference type="ARBA" id="ARBA00022603"/>
    </source>
</evidence>
<dbReference type="EMBL" id="RJUF01000180">
    <property type="protein sequence ID" value="MCP9765092.1"/>
    <property type="molecule type" value="Genomic_DNA"/>
</dbReference>
<dbReference type="Proteomes" id="UP001204144">
    <property type="component" value="Unassembled WGS sequence"/>
</dbReference>
<dbReference type="InterPro" id="IPR054170">
    <property type="entry name" value="RlmL_1st"/>
</dbReference>
<feature type="domain" description="THUMP" evidence="4">
    <location>
        <begin position="40"/>
        <end position="151"/>
    </location>
</feature>
<sequence>MVATTLMGLENVLMQELTNLGAQNIEKLRRAVRFVGDDELLYKANLSARTALRFLVPIEDFSAENEAELYSQAKVFPWEKVLHLNQTFSIDATISGNHFRHSQYVALKVKDAIADRFREKKGKRPDVDRENPDIVINIHVTGSEVVISLDSTGLSLDRRGYRKKSNEAPINEVLAAGIILMSGWRSDIPFYDPMAGSGTFSIEAALIGTKTPPNLNRVFCLQNWRDFDHILYNKVKAALKSEIIEPDLQIFARDILPKNLEIIAENAELAGMDEYINLKKADFFETEPTTENGIVFLNPPYGERMKIEDVFDFYSRIGDTLKQKYAGFEAWMISSDKEAIKKVGLRGEQKIDLLNGGLEARLLKYELYKGKK</sequence>
<gene>
    <name evidence="5" type="ORF">EGI31_19330</name>
</gene>
<keyword evidence="1 5" id="KW-0489">Methyltransferase</keyword>
<dbReference type="Gene3D" id="3.30.2130.30">
    <property type="match status" value="1"/>
</dbReference>
<dbReference type="GO" id="GO:0070043">
    <property type="term" value="F:rRNA (guanine-N7-)-methyltransferase activity"/>
    <property type="evidence" value="ECO:0007669"/>
    <property type="project" value="TreeGrafter"/>
</dbReference>